<protein>
    <submittedName>
        <fullName evidence="1">Uncharacterized protein</fullName>
    </submittedName>
</protein>
<sequence>MKERQTMAEVTATRVRFRDVKPYDVPASLNELRGPCDGPIDLPHSVRWQTDRLGVDVSNLGWRRMAYQALLAEGTADEQGRLMNRDRLIETWPILNMDPHVRVLWEGRFPRLRVAV</sequence>
<reference evidence="1" key="1">
    <citation type="submission" date="2013-08" db="EMBL/GenBank/DDBJ databases">
        <authorList>
            <person name="Durkin A.S."/>
            <person name="Haft D.R."/>
            <person name="McCorrison J."/>
            <person name="Torralba M."/>
            <person name="Gillis M."/>
            <person name="Haft D.H."/>
            <person name="Methe B."/>
            <person name="Sutton G."/>
            <person name="Nelson K.E."/>
        </authorList>
    </citation>
    <scope>NUCLEOTIDE SEQUENCE [LARGE SCALE GENOMIC DNA]</scope>
    <source>
        <strain evidence="1">F0233</strain>
    </source>
</reference>
<organism evidence="1 2">
    <name type="scientific">Propionibacterium acidifaciens F0233</name>
    <dbReference type="NCBI Taxonomy" id="553198"/>
    <lineage>
        <taxon>Bacteria</taxon>
        <taxon>Bacillati</taxon>
        <taxon>Actinomycetota</taxon>
        <taxon>Actinomycetes</taxon>
        <taxon>Propionibacteriales</taxon>
        <taxon>Propionibacteriaceae</taxon>
        <taxon>Propionibacterium</taxon>
    </lineage>
</organism>
<keyword evidence="2" id="KW-1185">Reference proteome</keyword>
<dbReference type="EMBL" id="ACVN02000025">
    <property type="protein sequence ID" value="ERK62657.1"/>
    <property type="molecule type" value="Genomic_DNA"/>
</dbReference>
<name>U2SJ46_9ACTN</name>
<evidence type="ECO:0000313" key="1">
    <source>
        <dbReference type="EMBL" id="ERK62657.1"/>
    </source>
</evidence>
<proteinExistence type="predicted"/>
<comment type="caution">
    <text evidence="1">The sequence shown here is derived from an EMBL/GenBank/DDBJ whole genome shotgun (WGS) entry which is preliminary data.</text>
</comment>
<gene>
    <name evidence="1" type="ORF">HMPREF0682_1143</name>
</gene>
<dbReference type="Proteomes" id="UP000017052">
    <property type="component" value="Unassembled WGS sequence"/>
</dbReference>
<accession>U2SJ46</accession>
<evidence type="ECO:0000313" key="2">
    <source>
        <dbReference type="Proteomes" id="UP000017052"/>
    </source>
</evidence>
<dbReference type="AlphaFoldDB" id="U2SJ46"/>